<keyword evidence="7" id="KW-1185">Reference proteome</keyword>
<comment type="caution">
    <text evidence="6">The sequence shown here is derived from an EMBL/GenBank/DDBJ whole genome shotgun (WGS) entry which is preliminary data.</text>
</comment>
<dbReference type="InterPro" id="IPR008952">
    <property type="entry name" value="Tetraspanin_EC2_sf"/>
</dbReference>
<evidence type="ECO:0000256" key="1">
    <source>
        <dbReference type="ARBA" id="ARBA00004141"/>
    </source>
</evidence>
<evidence type="ECO:0000256" key="3">
    <source>
        <dbReference type="ARBA" id="ARBA00022989"/>
    </source>
</evidence>
<dbReference type="EMBL" id="MU825887">
    <property type="protein sequence ID" value="KAJ7384383.1"/>
    <property type="molecule type" value="Genomic_DNA"/>
</dbReference>
<evidence type="ECO:0000256" key="2">
    <source>
        <dbReference type="ARBA" id="ARBA00022692"/>
    </source>
</evidence>
<accession>A0A9W9ZP76</accession>
<comment type="subcellular location">
    <subcellularLocation>
        <location evidence="1">Membrane</location>
        <topology evidence="1">Multi-pass membrane protein</topology>
    </subcellularLocation>
</comment>
<evidence type="ECO:0000256" key="4">
    <source>
        <dbReference type="ARBA" id="ARBA00023136"/>
    </source>
</evidence>
<feature type="transmembrane region" description="Helical" evidence="5">
    <location>
        <begin position="187"/>
        <end position="211"/>
    </location>
</feature>
<dbReference type="Proteomes" id="UP001163046">
    <property type="component" value="Unassembled WGS sequence"/>
</dbReference>
<dbReference type="PANTHER" id="PTHR19282:SF544">
    <property type="entry name" value="TETRASPANIN"/>
    <property type="match status" value="1"/>
</dbReference>
<sequence>MGLGALVLGIFLFIVGVLAAVTVPFQAASVVLLVAGILSIVAGVFVICVTKFTDATPPLVYVRSIWFIIILSSAALLSFVAAIMGFVCIGKVGNITEDDLNTQIQAYGLTDASLVNVDKMQSEGKCCGVNYYTDWRVTIYGGRRYDKVPDSCCKNYEYACGFKFKDEATINRRGCLEIVKSSIVSRLWWVSIGGIIGSFIKIALVIGVCYVRKKHLNGS</sequence>
<keyword evidence="4 5" id="KW-0472">Membrane</keyword>
<name>A0A9W9ZP76_9CNID</name>
<dbReference type="Pfam" id="PF00335">
    <property type="entry name" value="Tetraspanin"/>
    <property type="match status" value="1"/>
</dbReference>
<evidence type="ECO:0000256" key="5">
    <source>
        <dbReference type="SAM" id="Phobius"/>
    </source>
</evidence>
<dbReference type="OrthoDB" id="9993879at2759"/>
<dbReference type="SUPFAM" id="SSF48652">
    <property type="entry name" value="Tetraspanin"/>
    <property type="match status" value="1"/>
</dbReference>
<evidence type="ECO:0000313" key="7">
    <source>
        <dbReference type="Proteomes" id="UP001163046"/>
    </source>
</evidence>
<dbReference type="Gene3D" id="1.10.1450.10">
    <property type="entry name" value="Tetraspanin"/>
    <property type="match status" value="1"/>
</dbReference>
<dbReference type="GO" id="GO:0005886">
    <property type="term" value="C:plasma membrane"/>
    <property type="evidence" value="ECO:0007669"/>
    <property type="project" value="TreeGrafter"/>
</dbReference>
<gene>
    <name evidence="6" type="primary">CD63_2</name>
    <name evidence="6" type="ORF">OS493_021790</name>
</gene>
<evidence type="ECO:0000313" key="6">
    <source>
        <dbReference type="EMBL" id="KAJ7384383.1"/>
    </source>
</evidence>
<dbReference type="InterPro" id="IPR018499">
    <property type="entry name" value="Tetraspanin/Peripherin"/>
</dbReference>
<keyword evidence="2 5" id="KW-0812">Transmembrane</keyword>
<reference evidence="6" key="1">
    <citation type="submission" date="2023-01" db="EMBL/GenBank/DDBJ databases">
        <title>Genome assembly of the deep-sea coral Lophelia pertusa.</title>
        <authorList>
            <person name="Herrera S."/>
            <person name="Cordes E."/>
        </authorList>
    </citation>
    <scope>NUCLEOTIDE SEQUENCE</scope>
    <source>
        <strain evidence="6">USNM1676648</strain>
        <tissue evidence="6">Polyp</tissue>
    </source>
</reference>
<protein>
    <submittedName>
        <fullName evidence="6">Cd63 antigen</fullName>
    </submittedName>
</protein>
<feature type="transmembrane region" description="Helical" evidence="5">
    <location>
        <begin position="65"/>
        <end position="87"/>
    </location>
</feature>
<keyword evidence="3 5" id="KW-1133">Transmembrane helix</keyword>
<proteinExistence type="predicted"/>
<organism evidence="6 7">
    <name type="scientific">Desmophyllum pertusum</name>
    <dbReference type="NCBI Taxonomy" id="174260"/>
    <lineage>
        <taxon>Eukaryota</taxon>
        <taxon>Metazoa</taxon>
        <taxon>Cnidaria</taxon>
        <taxon>Anthozoa</taxon>
        <taxon>Hexacorallia</taxon>
        <taxon>Scleractinia</taxon>
        <taxon>Caryophylliina</taxon>
        <taxon>Caryophylliidae</taxon>
        <taxon>Desmophyllum</taxon>
    </lineage>
</organism>
<feature type="transmembrane region" description="Helical" evidence="5">
    <location>
        <begin position="29"/>
        <end position="53"/>
    </location>
</feature>
<dbReference type="AlphaFoldDB" id="A0A9W9ZP76"/>
<dbReference type="PANTHER" id="PTHR19282">
    <property type="entry name" value="TETRASPANIN"/>
    <property type="match status" value="1"/>
</dbReference>